<keyword evidence="2" id="KW-1185">Reference proteome</keyword>
<organism evidence="1 2">
    <name type="scientific">Paenibacillus algorifonticola</name>
    <dbReference type="NCBI Taxonomy" id="684063"/>
    <lineage>
        <taxon>Bacteria</taxon>
        <taxon>Bacillati</taxon>
        <taxon>Bacillota</taxon>
        <taxon>Bacilli</taxon>
        <taxon>Bacillales</taxon>
        <taxon>Paenibacillaceae</taxon>
        <taxon>Paenibacillus</taxon>
    </lineage>
</organism>
<sequence length="130" mass="15272">MRTTVMVDFFARGDFDPDLFTKAVEIKPSKQHRAGDIINALHKRKEDVWILDTGYEESYDINDQLNEILNQLIEKEELLKELKERMMISYDLCVVVNVENNETPAIYFEEPFIGFASRIKMKFSIDLYVS</sequence>
<dbReference type="RefSeq" id="WP_052737371.1">
    <property type="nucleotide sequence ID" value="NZ_FONN01000034.1"/>
</dbReference>
<dbReference type="EMBL" id="FONN01000034">
    <property type="protein sequence ID" value="SFF40434.1"/>
    <property type="molecule type" value="Genomic_DNA"/>
</dbReference>
<dbReference type="Proteomes" id="UP000183410">
    <property type="component" value="Unassembled WGS sequence"/>
</dbReference>
<protein>
    <recommendedName>
        <fullName evidence="3">DUF4279 domain-containing protein</fullName>
    </recommendedName>
</protein>
<reference evidence="2" key="1">
    <citation type="submission" date="2016-10" db="EMBL/GenBank/DDBJ databases">
        <authorList>
            <person name="Varghese N."/>
            <person name="Submissions S."/>
        </authorList>
    </citation>
    <scope>NUCLEOTIDE SEQUENCE [LARGE SCALE GENOMIC DNA]</scope>
    <source>
        <strain evidence="2">CGMCC 1.10223</strain>
    </source>
</reference>
<evidence type="ECO:0000313" key="2">
    <source>
        <dbReference type="Proteomes" id="UP000183410"/>
    </source>
</evidence>
<dbReference type="AlphaFoldDB" id="A0A1I2IDY4"/>
<gene>
    <name evidence="1" type="ORF">SAMN04487969_13440</name>
</gene>
<dbReference type="OrthoDB" id="893918at2"/>
<name>A0A1I2IDY4_9BACL</name>
<dbReference type="InterPro" id="IPR025459">
    <property type="entry name" value="DUF4279"/>
</dbReference>
<dbReference type="Pfam" id="PF14106">
    <property type="entry name" value="DUF4279"/>
    <property type="match status" value="1"/>
</dbReference>
<evidence type="ECO:0000313" key="1">
    <source>
        <dbReference type="EMBL" id="SFF40434.1"/>
    </source>
</evidence>
<proteinExistence type="predicted"/>
<evidence type="ECO:0008006" key="3">
    <source>
        <dbReference type="Google" id="ProtNLM"/>
    </source>
</evidence>
<accession>A0A1I2IDY4</accession>